<dbReference type="Pfam" id="PF00326">
    <property type="entry name" value="Peptidase_S9"/>
    <property type="match status" value="1"/>
</dbReference>
<dbReference type="SUPFAM" id="SSF53474">
    <property type="entry name" value="alpha/beta-Hydrolases"/>
    <property type="match status" value="1"/>
</dbReference>
<feature type="chain" id="PRO_5015445332" evidence="2">
    <location>
        <begin position="21"/>
        <end position="274"/>
    </location>
</feature>
<comment type="caution">
    <text evidence="4">The sequence shown here is derived from an EMBL/GenBank/DDBJ whole genome shotgun (WGS) entry which is preliminary data.</text>
</comment>
<sequence length="274" mass="30687">MRTILFVTLLLLGLHGPSLAQVPFSHSSSPDGVGFTKRTYVAGSDTLRYRLLYPLNYDSRKKYPLLLYLHGNGERGNDNQTSLVRVPTALTNESGRQQFPCFMLVPQCPRKQVWVDFPHFPRSLRTSAEPTRPARLTLALVDELIDQLAIDPDRVYLTGYSGGGEGAFDLLMRRPRLFAAAIPVCSVADTGMAVAIYTTPVWLFHGSADKVNPALYSRLMVAALCQHGGNPIYTEYSGAGHNIVQQAYAEAGLFEWLFDQRKRYHKQRVTPNKR</sequence>
<keyword evidence="5" id="KW-1185">Reference proteome</keyword>
<evidence type="ECO:0000259" key="3">
    <source>
        <dbReference type="Pfam" id="PF00326"/>
    </source>
</evidence>
<feature type="signal peptide" evidence="2">
    <location>
        <begin position="1"/>
        <end position="20"/>
    </location>
</feature>
<evidence type="ECO:0000256" key="1">
    <source>
        <dbReference type="ARBA" id="ARBA00022729"/>
    </source>
</evidence>
<dbReference type="PANTHER" id="PTHR43037:SF1">
    <property type="entry name" value="BLL1128 PROTEIN"/>
    <property type="match status" value="1"/>
</dbReference>
<organism evidence="4 5">
    <name type="scientific">Spirosoma oryzae</name>
    <dbReference type="NCBI Taxonomy" id="1469603"/>
    <lineage>
        <taxon>Bacteria</taxon>
        <taxon>Pseudomonadati</taxon>
        <taxon>Bacteroidota</taxon>
        <taxon>Cytophagia</taxon>
        <taxon>Cytophagales</taxon>
        <taxon>Cytophagaceae</taxon>
        <taxon>Spirosoma</taxon>
    </lineage>
</organism>
<keyword evidence="1 2" id="KW-0732">Signal</keyword>
<dbReference type="PANTHER" id="PTHR43037">
    <property type="entry name" value="UNNAMED PRODUCT-RELATED"/>
    <property type="match status" value="1"/>
</dbReference>
<accession>A0A2T0RFX4</accession>
<dbReference type="Gene3D" id="3.40.50.1820">
    <property type="entry name" value="alpha/beta hydrolase"/>
    <property type="match status" value="1"/>
</dbReference>
<dbReference type="RefSeq" id="WP_170108823.1">
    <property type="nucleotide sequence ID" value="NZ_PVTE01000062.1"/>
</dbReference>
<evidence type="ECO:0000313" key="4">
    <source>
        <dbReference type="EMBL" id="PRY20047.1"/>
    </source>
</evidence>
<dbReference type="GO" id="GO:0008236">
    <property type="term" value="F:serine-type peptidase activity"/>
    <property type="evidence" value="ECO:0007669"/>
    <property type="project" value="InterPro"/>
</dbReference>
<reference evidence="4 5" key="1">
    <citation type="submission" date="2018-03" db="EMBL/GenBank/DDBJ databases">
        <title>Genomic Encyclopedia of Archaeal and Bacterial Type Strains, Phase II (KMG-II): from individual species to whole genera.</title>
        <authorList>
            <person name="Goeker M."/>
        </authorList>
    </citation>
    <scope>NUCLEOTIDE SEQUENCE [LARGE SCALE GENOMIC DNA]</scope>
    <source>
        <strain evidence="4 5">DSM 28354</strain>
    </source>
</reference>
<evidence type="ECO:0000256" key="2">
    <source>
        <dbReference type="SAM" id="SignalP"/>
    </source>
</evidence>
<proteinExistence type="predicted"/>
<dbReference type="EMBL" id="PVTE01000062">
    <property type="protein sequence ID" value="PRY20047.1"/>
    <property type="molecule type" value="Genomic_DNA"/>
</dbReference>
<dbReference type="InterPro" id="IPR029058">
    <property type="entry name" value="AB_hydrolase_fold"/>
</dbReference>
<feature type="domain" description="Peptidase S9 prolyl oligopeptidase catalytic" evidence="3">
    <location>
        <begin position="138"/>
        <end position="195"/>
    </location>
</feature>
<name>A0A2T0RFX4_9BACT</name>
<dbReference type="InterPro" id="IPR001375">
    <property type="entry name" value="Peptidase_S9_cat"/>
</dbReference>
<dbReference type="GO" id="GO:0006508">
    <property type="term" value="P:proteolysis"/>
    <property type="evidence" value="ECO:0007669"/>
    <property type="project" value="InterPro"/>
</dbReference>
<evidence type="ECO:0000313" key="5">
    <source>
        <dbReference type="Proteomes" id="UP000238375"/>
    </source>
</evidence>
<gene>
    <name evidence="4" type="ORF">CLV58_1621</name>
</gene>
<protein>
    <submittedName>
        <fullName evidence="4">Prolyl oligopeptidase family protein</fullName>
    </submittedName>
</protein>
<dbReference type="AlphaFoldDB" id="A0A2T0RFX4"/>
<dbReference type="Proteomes" id="UP000238375">
    <property type="component" value="Unassembled WGS sequence"/>
</dbReference>
<dbReference type="InterPro" id="IPR050955">
    <property type="entry name" value="Plant_Biomass_Hydrol_Est"/>
</dbReference>